<gene>
    <name evidence="1" type="ORF">SAGO17_0051</name>
</gene>
<organism evidence="1">
    <name type="scientific">Mimivirus AB-566-O17</name>
    <dbReference type="NCBI Taxonomy" id="1988039"/>
    <lineage>
        <taxon>Viruses</taxon>
        <taxon>Varidnaviria</taxon>
        <taxon>Bamfordvirae</taxon>
        <taxon>Nucleocytoviricota</taxon>
        <taxon>Megaviricetes</taxon>
        <taxon>Imitervirales</taxon>
        <taxon>Mimiviridae</taxon>
        <taxon>Megamimivirinae</taxon>
        <taxon>Mimivirus</taxon>
    </lineage>
</organism>
<name>A0A1X9VNS7_9VIRU</name>
<accession>A0A1X9VNS7</accession>
<evidence type="ECO:0000313" key="1">
    <source>
        <dbReference type="EMBL" id="ARR74970.1"/>
    </source>
</evidence>
<proteinExistence type="predicted"/>
<sequence>MVLTKIEREHLGKVLGYDTSECTSRTQDGVLKWILKNYEGTEKYILKKFNFQSYYNAFA</sequence>
<protein>
    <submittedName>
        <fullName evidence="1">Uncharacterized protein</fullName>
    </submittedName>
</protein>
<reference evidence="1" key="1">
    <citation type="journal article" date="2017" name="ISME J.">
        <title>Genomic exploration of individual giant ocean viruses.</title>
        <authorList>
            <person name="Wilson W.H."/>
            <person name="Gilg I.C."/>
            <person name="Moniruzzaman M."/>
            <person name="Field E.K."/>
            <person name="Koren S."/>
            <person name="LeCleir G.R."/>
            <person name="Martinez Martinez J."/>
            <person name="Poulton N.J."/>
            <person name="Swan B.K."/>
            <person name="Stepanauskas R."/>
            <person name="Wilhelm S.W."/>
        </authorList>
    </citation>
    <scope>NUCLEOTIDE SEQUENCE</scope>
</reference>
<dbReference type="EMBL" id="KY565521">
    <property type="protein sequence ID" value="ARR74970.1"/>
    <property type="molecule type" value="Genomic_DNA"/>
</dbReference>
<feature type="non-terminal residue" evidence="1">
    <location>
        <position position="59"/>
    </location>
</feature>